<feature type="transmembrane region" description="Helical" evidence="5">
    <location>
        <begin position="31"/>
        <end position="51"/>
    </location>
</feature>
<evidence type="ECO:0000313" key="6">
    <source>
        <dbReference type="EMBL" id="MBG0739271.1"/>
    </source>
</evidence>
<name>A0A931G414_9MICC</name>
<dbReference type="Pfam" id="PF01988">
    <property type="entry name" value="VIT1"/>
    <property type="match status" value="1"/>
</dbReference>
<sequence length="244" mass="24659">MSEAQGLSTHDNEPHQQDTAQRLNWLRAGVLGANDGIVSVAAIVVGVAGATTSTGPILTAGMAGLVGGAISMALGEYVSVSSQSDSQRDLIAKERRELAEQPDEELAELASMYQAKGLSPATAALVAEELTAGDALAAHLAIELNINEDDVVSPWHAAIASAVAFTLGAILPLAAILLPPEGWRVPVTFLAVLIALGATGWLGARIGGGSRTRAAWRVVIGGALALAATYAIGNLLGASGLVGG</sequence>
<feature type="transmembrane region" description="Helical" evidence="5">
    <location>
        <begin position="183"/>
        <end position="202"/>
    </location>
</feature>
<evidence type="ECO:0000256" key="3">
    <source>
        <dbReference type="ARBA" id="ARBA00022989"/>
    </source>
</evidence>
<dbReference type="GO" id="GO:0005384">
    <property type="term" value="F:manganese ion transmembrane transporter activity"/>
    <property type="evidence" value="ECO:0007669"/>
    <property type="project" value="InterPro"/>
</dbReference>
<dbReference type="EMBL" id="JADNYM010000008">
    <property type="protein sequence ID" value="MBG0739271.1"/>
    <property type="molecule type" value="Genomic_DNA"/>
</dbReference>
<protein>
    <submittedName>
        <fullName evidence="6">VIT family protein</fullName>
    </submittedName>
</protein>
<organism evidence="6 7">
    <name type="scientific">Arthrobacter terrae</name>
    <dbReference type="NCBI Taxonomy" id="2935737"/>
    <lineage>
        <taxon>Bacteria</taxon>
        <taxon>Bacillati</taxon>
        <taxon>Actinomycetota</taxon>
        <taxon>Actinomycetes</taxon>
        <taxon>Micrococcales</taxon>
        <taxon>Micrococcaceae</taxon>
        <taxon>Arthrobacter</taxon>
    </lineage>
</organism>
<comment type="subcellular location">
    <subcellularLocation>
        <location evidence="1">Endomembrane system</location>
        <topology evidence="1">Multi-pass membrane protein</topology>
    </subcellularLocation>
</comment>
<dbReference type="Proteomes" id="UP000655366">
    <property type="component" value="Unassembled WGS sequence"/>
</dbReference>
<dbReference type="PANTHER" id="PTHR31851">
    <property type="entry name" value="FE(2+)/MN(2+) TRANSPORTER PCL1"/>
    <property type="match status" value="1"/>
</dbReference>
<dbReference type="InterPro" id="IPR008217">
    <property type="entry name" value="Ccc1_fam"/>
</dbReference>
<evidence type="ECO:0000256" key="5">
    <source>
        <dbReference type="SAM" id="Phobius"/>
    </source>
</evidence>
<reference evidence="6 7" key="1">
    <citation type="submission" date="2020-11" db="EMBL/GenBank/DDBJ databases">
        <title>Arthrobacter antarcticus sp. nov., isolated from Antarctic Soil.</title>
        <authorList>
            <person name="Li J."/>
        </authorList>
    </citation>
    <scope>NUCLEOTIDE SEQUENCE [LARGE SCALE GENOMIC DNA]</scope>
    <source>
        <strain evidence="6 7">Z1-20</strain>
    </source>
</reference>
<keyword evidence="2 5" id="KW-0812">Transmembrane</keyword>
<dbReference type="GO" id="GO:0030026">
    <property type="term" value="P:intracellular manganese ion homeostasis"/>
    <property type="evidence" value="ECO:0007669"/>
    <property type="project" value="InterPro"/>
</dbReference>
<comment type="caution">
    <text evidence="6">The sequence shown here is derived from an EMBL/GenBank/DDBJ whole genome shotgun (WGS) entry which is preliminary data.</text>
</comment>
<accession>A0A931G414</accession>
<evidence type="ECO:0000256" key="1">
    <source>
        <dbReference type="ARBA" id="ARBA00004127"/>
    </source>
</evidence>
<evidence type="ECO:0000256" key="2">
    <source>
        <dbReference type="ARBA" id="ARBA00022692"/>
    </source>
</evidence>
<evidence type="ECO:0000313" key="7">
    <source>
        <dbReference type="Proteomes" id="UP000655366"/>
    </source>
</evidence>
<proteinExistence type="predicted"/>
<keyword evidence="3 5" id="KW-1133">Transmembrane helix</keyword>
<dbReference type="AlphaFoldDB" id="A0A931G414"/>
<dbReference type="CDD" id="cd02432">
    <property type="entry name" value="Nodulin-21_like_1"/>
    <property type="match status" value="1"/>
</dbReference>
<feature type="transmembrane region" description="Helical" evidence="5">
    <location>
        <begin position="57"/>
        <end position="78"/>
    </location>
</feature>
<keyword evidence="7" id="KW-1185">Reference proteome</keyword>
<gene>
    <name evidence="6" type="ORF">IV500_07690</name>
</gene>
<evidence type="ECO:0000256" key="4">
    <source>
        <dbReference type="ARBA" id="ARBA00023136"/>
    </source>
</evidence>
<dbReference type="RefSeq" id="WP_196396218.1">
    <property type="nucleotide sequence ID" value="NZ_JADNYM010000008.1"/>
</dbReference>
<feature type="transmembrane region" description="Helical" evidence="5">
    <location>
        <begin position="214"/>
        <end position="233"/>
    </location>
</feature>
<feature type="transmembrane region" description="Helical" evidence="5">
    <location>
        <begin position="155"/>
        <end position="177"/>
    </location>
</feature>
<dbReference type="GO" id="GO:0012505">
    <property type="term" value="C:endomembrane system"/>
    <property type="evidence" value="ECO:0007669"/>
    <property type="project" value="UniProtKB-SubCell"/>
</dbReference>
<keyword evidence="4 5" id="KW-0472">Membrane</keyword>